<feature type="coiled-coil region" evidence="1">
    <location>
        <begin position="653"/>
        <end position="723"/>
    </location>
</feature>
<dbReference type="EMBL" id="MUHD01000010">
    <property type="protein sequence ID" value="OXB09771.1"/>
    <property type="molecule type" value="Genomic_DNA"/>
</dbReference>
<feature type="coiled-coil region" evidence="1">
    <location>
        <begin position="526"/>
        <end position="553"/>
    </location>
</feature>
<protein>
    <recommendedName>
        <fullName evidence="4">Type IX secretion system membrane protein, PorP/SprF family</fullName>
    </recommendedName>
</protein>
<proteinExistence type="predicted"/>
<dbReference type="Pfam" id="PF11751">
    <property type="entry name" value="PorP_SprF"/>
    <property type="match status" value="1"/>
</dbReference>
<evidence type="ECO:0008006" key="4">
    <source>
        <dbReference type="Google" id="ProtNLM"/>
    </source>
</evidence>
<evidence type="ECO:0000313" key="2">
    <source>
        <dbReference type="EMBL" id="OXB09771.1"/>
    </source>
</evidence>
<evidence type="ECO:0000256" key="1">
    <source>
        <dbReference type="SAM" id="Coils"/>
    </source>
</evidence>
<comment type="caution">
    <text evidence="2">The sequence shown here is derived from an EMBL/GenBank/DDBJ whole genome shotgun (WGS) entry which is preliminary data.</text>
</comment>
<name>A0ABX4CXN4_9FLAO</name>
<evidence type="ECO:0000313" key="3">
    <source>
        <dbReference type="Proteomes" id="UP000198381"/>
    </source>
</evidence>
<dbReference type="RefSeq" id="WP_089056996.1">
    <property type="nucleotide sequence ID" value="NZ_MUHD01000010.1"/>
</dbReference>
<reference evidence="2 3" key="1">
    <citation type="submission" date="2016-11" db="EMBL/GenBank/DDBJ databases">
        <title>Whole genomes of Flavobacteriaceae.</title>
        <authorList>
            <person name="Stine C."/>
            <person name="Li C."/>
            <person name="Tadesse D."/>
        </authorList>
    </citation>
    <scope>NUCLEOTIDE SEQUENCE [LARGE SCALE GENOMIC DNA]</scope>
    <source>
        <strain evidence="2 3">CCUG 60112</strain>
    </source>
</reference>
<accession>A0ABX4CXN4</accession>
<dbReference type="NCBIfam" id="TIGR03519">
    <property type="entry name" value="T9SS_PorP_fam"/>
    <property type="match status" value="1"/>
</dbReference>
<keyword evidence="3" id="KW-1185">Reference proteome</keyword>
<dbReference type="Proteomes" id="UP000198381">
    <property type="component" value="Unassembled WGS sequence"/>
</dbReference>
<keyword evidence="1" id="KW-0175">Coiled coil</keyword>
<dbReference type="InterPro" id="IPR019861">
    <property type="entry name" value="PorP/SprF_Bacteroidetes"/>
</dbReference>
<feature type="coiled-coil region" evidence="1">
    <location>
        <begin position="755"/>
        <end position="815"/>
    </location>
</feature>
<feature type="coiled-coil region" evidence="1">
    <location>
        <begin position="864"/>
        <end position="926"/>
    </location>
</feature>
<feature type="coiled-coil region" evidence="1">
    <location>
        <begin position="996"/>
        <end position="1054"/>
    </location>
</feature>
<sequence length="1259" mass="134347">MKKILLFITLFYGFSNALYSQEQNENGVVSFSMPIRNSLKFNRYLINPAFSFVRETNAYASFYNKRQWVQFDNAPQTYLAGYSGRFRENEAFAFGLFQQNYGLMTVFGGVGNFAHNIVLQEDSNLTFGLNVGVYKSGLDRGKIVSDDIEVLNGEYPSNTLLTVNPGINYGTAFLDFGLSINNLVLYNFGSGMVKDDPERAIQLHGMYTGYLDSFGFFDRSKFSGLVKTEIKKDKTVISGLAMLAIPQGVWAQAGYNTLYGISAGLGVNISPSISIEYNYERGMGNFTNMGGSHEFAIAYKFKSKNYYYGEDEEGSLIDPAKPKPVMAKKTTSAPVTRVSGAETARLAAEAKAIADAEAKQVRLAAAEKVKADAEAAAKAKLEADNKAKADAEAIKIKLAADAKAKADAAASARAQTATANRAVATTQKTQTQLAADKARADAEARRIKLAADNKARVDAAAAARAQAIANKPAAASAAPQKTQAQLAADKAKADAEALKVKLAADAKTKADAEALRIKLAADDKAKADAAEAKRKAEAKAKAEEADLQSILAADAKAKADSDALQAKLAAEAKAKAAAEAKTKASIDAANKAKLASDAKAKAAADAALKEKLAADAKAKADAEARQALIAAEAKAKADAEALKIKLAADAKAKADAEAQAKFAAEAKAKADAEALQAKLVADAKAKADAQAKLAAEAKAKADAEALQAKLAAEAKVKADAEAEQARLAAEAKAKADMVALQAKLIADARVKADAEATAKAKADAEAKQLQQAEEARLAKLAADAKAKADAEALKAKQAAEEKAKLDAEAKAKADALQAKLAADAKAKADAEALQAKLAADAKAKADAEALQAKLAADAKAKADAEALRAKQAADEKAKADAEARQAKLAADAKAKADMEAAQAKLLADAKAKADAEATEKMKAEEETRQLRLAEEAREAKLLADAKAKADAEALQARLAAEAAARVAATPKDDTAKAIENLTQSLESSSKVQKDLLSQFNTTVANKQRDLNDLREENDLSEKGIYKEPKPFKSVAAENSQLEALKGQLADASRMQKEEIAKLTNLYNERLKKVPNKNDALNKAYLDKINELKAAQLKMEQDSAVLLSNLERIKTETEIEKKRRIKRAAYENDQGRYAQDVAALKRIKETTKLSSTPLKASDFDFGEDQSNMQIIKNIKNSDNGYYLIIAVHNSVEKRDEFLRKAVAAGRADVNFFYNVTTSKYYIYYDKFDGLPEATKALEAKGSKPYNGKMAIVKVEN</sequence>
<gene>
    <name evidence="2" type="ORF">B0A81_04955</name>
</gene>
<organism evidence="2 3">
    <name type="scientific">Flavobacterium plurextorum</name>
    <dbReference type="NCBI Taxonomy" id="1114867"/>
    <lineage>
        <taxon>Bacteria</taxon>
        <taxon>Pseudomonadati</taxon>
        <taxon>Bacteroidota</taxon>
        <taxon>Flavobacteriia</taxon>
        <taxon>Flavobacteriales</taxon>
        <taxon>Flavobacteriaceae</taxon>
        <taxon>Flavobacterium</taxon>
    </lineage>
</organism>